<keyword evidence="2" id="KW-1185">Reference proteome</keyword>
<gene>
    <name evidence="1" type="ORF">HW452_05305</name>
</gene>
<dbReference type="EMBL" id="JABYQT010000002">
    <property type="protein sequence ID" value="MBZ5486939.1"/>
    <property type="molecule type" value="Genomic_DNA"/>
</dbReference>
<evidence type="ECO:0000313" key="2">
    <source>
        <dbReference type="Proteomes" id="UP001319846"/>
    </source>
</evidence>
<name>A0ACC5VTT9_9GAMM</name>
<sequence length="62" mass="6955">MSKMSREAIQNSLDETVATVNKITSAPGNYSEETVELARCVGRLRTIMNDLNQRVIELEDRG</sequence>
<proteinExistence type="predicted"/>
<protein>
    <submittedName>
        <fullName evidence="1">Uncharacterized protein</fullName>
    </submittedName>
</protein>
<dbReference type="Proteomes" id="UP001319846">
    <property type="component" value="Unassembled WGS sequence"/>
</dbReference>
<organism evidence="1 2">
    <name type="scientific">Vreelandella aquamarina</name>
    <dbReference type="NCBI Taxonomy" id="77097"/>
    <lineage>
        <taxon>Bacteria</taxon>
        <taxon>Pseudomonadati</taxon>
        <taxon>Pseudomonadota</taxon>
        <taxon>Gammaproteobacteria</taxon>
        <taxon>Oceanospirillales</taxon>
        <taxon>Halomonadaceae</taxon>
        <taxon>Vreelandella</taxon>
    </lineage>
</organism>
<reference evidence="1" key="1">
    <citation type="submission" date="2020-06" db="EMBL/GenBank/DDBJ databases">
        <title>Whole Genome Sequence of Halomonas aquamarina MB598.</title>
        <authorList>
            <person name="Pervaiz M."/>
            <person name="Fariq A."/>
            <person name="Yasmin A."/>
            <person name="Welch M."/>
        </authorList>
    </citation>
    <scope>NUCLEOTIDE SEQUENCE</scope>
    <source>
        <strain evidence="1">MB598</strain>
    </source>
</reference>
<accession>A0ACC5VTT9</accession>
<comment type="caution">
    <text evidence="1">The sequence shown here is derived from an EMBL/GenBank/DDBJ whole genome shotgun (WGS) entry which is preliminary data.</text>
</comment>
<evidence type="ECO:0000313" key="1">
    <source>
        <dbReference type="EMBL" id="MBZ5486939.1"/>
    </source>
</evidence>